<keyword evidence="5 7" id="KW-0418">Kinase</keyword>
<dbReference type="PIRSF" id="PIRSF000723">
    <property type="entry name" value="Carbamate_kin"/>
    <property type="match status" value="1"/>
</dbReference>
<dbReference type="EMBL" id="JASGBQ010000011">
    <property type="protein sequence ID" value="MDI9242352.1"/>
    <property type="molecule type" value="Genomic_DNA"/>
</dbReference>
<evidence type="ECO:0000259" key="8">
    <source>
        <dbReference type="Pfam" id="PF00696"/>
    </source>
</evidence>
<dbReference type="SUPFAM" id="SSF53633">
    <property type="entry name" value="Carbamate kinase-like"/>
    <property type="match status" value="1"/>
</dbReference>
<keyword evidence="10" id="KW-1185">Reference proteome</keyword>
<comment type="caution">
    <text evidence="9">The sequence shown here is derived from an EMBL/GenBank/DDBJ whole genome shotgun (WGS) entry which is preliminary data.</text>
</comment>
<dbReference type="RefSeq" id="WP_283230802.1">
    <property type="nucleotide sequence ID" value="NZ_JASGBQ010000011.1"/>
</dbReference>
<dbReference type="Gene3D" id="3.40.1160.10">
    <property type="entry name" value="Acetylglutamate kinase-like"/>
    <property type="match status" value="1"/>
</dbReference>
<sequence>MNNKRIVVALGRNAFGTLFPDQKQAVTKAACAIADLVEERYQMAITFSNGPQVGMLHTAMTEFSRLSPEYTVAPMSVCGALSQGYIGYDLQNAIRTELLNRGIFKPVSTIITQVRVDPFDEAFSEPTKVIGRYMSEDEARAETAKGNYVVREEKGYRRIVAAPKPIDIYEIDAIRALLDANQLVIAGGGGGIPVLQQGTRLKGASAVIEKDLTAARMADMVDADTLLFLTGTEKVAVNYKQPDEQFLDSLTASEAHAYMEQNQFEAGSMLPKIEASVEFVSARPGRKAIITDLSKAREAMDGKTGTMITAK</sequence>
<dbReference type="GO" id="GO:0005829">
    <property type="term" value="C:cytosol"/>
    <property type="evidence" value="ECO:0007669"/>
    <property type="project" value="TreeGrafter"/>
</dbReference>
<comment type="pathway">
    <text evidence="1">Metabolic intermediate metabolism; carbamoyl phosphate degradation; CO(2) and NH(3) from carbamoyl phosphate: step 1/1.</text>
</comment>
<organism evidence="9 10">
    <name type="scientific">Fusibacillus kribbianus</name>
    <dbReference type="NCBI Taxonomy" id="3044208"/>
    <lineage>
        <taxon>Bacteria</taxon>
        <taxon>Bacillati</taxon>
        <taxon>Bacillota</taxon>
        <taxon>Clostridia</taxon>
        <taxon>Lachnospirales</taxon>
        <taxon>Lachnospiraceae</taxon>
        <taxon>Fusibacillus</taxon>
    </lineage>
</organism>
<evidence type="ECO:0000256" key="1">
    <source>
        <dbReference type="ARBA" id="ARBA00005118"/>
    </source>
</evidence>
<evidence type="ECO:0000256" key="3">
    <source>
        <dbReference type="ARBA" id="ARBA00013070"/>
    </source>
</evidence>
<evidence type="ECO:0000256" key="2">
    <source>
        <dbReference type="ARBA" id="ARBA00011066"/>
    </source>
</evidence>
<evidence type="ECO:0000256" key="7">
    <source>
        <dbReference type="PIRNR" id="PIRNR000723"/>
    </source>
</evidence>
<gene>
    <name evidence="9" type="primary">arcC</name>
    <name evidence="9" type="ORF">QJ036_07690</name>
</gene>
<dbReference type="InterPro" id="IPR003964">
    <property type="entry name" value="Carb_kinase"/>
</dbReference>
<protein>
    <recommendedName>
        <fullName evidence="3 7">Carbamate kinase</fullName>
    </recommendedName>
</protein>
<comment type="catalytic activity">
    <reaction evidence="6">
        <text>hydrogencarbonate + NH4(+) + ATP = carbamoyl phosphate + ADP + H2O + H(+)</text>
        <dbReference type="Rhea" id="RHEA:10152"/>
        <dbReference type="ChEBI" id="CHEBI:15377"/>
        <dbReference type="ChEBI" id="CHEBI:15378"/>
        <dbReference type="ChEBI" id="CHEBI:17544"/>
        <dbReference type="ChEBI" id="CHEBI:28938"/>
        <dbReference type="ChEBI" id="CHEBI:30616"/>
        <dbReference type="ChEBI" id="CHEBI:58228"/>
        <dbReference type="ChEBI" id="CHEBI:456216"/>
        <dbReference type="EC" id="2.7.2.2"/>
    </reaction>
</comment>
<dbReference type="CDD" id="cd04235">
    <property type="entry name" value="AAK_CK"/>
    <property type="match status" value="1"/>
</dbReference>
<evidence type="ECO:0000313" key="9">
    <source>
        <dbReference type="EMBL" id="MDI9242352.1"/>
    </source>
</evidence>
<dbReference type="PANTHER" id="PTHR30409:SF1">
    <property type="entry name" value="CARBAMATE KINASE-RELATED"/>
    <property type="match status" value="1"/>
</dbReference>
<dbReference type="GO" id="GO:0008804">
    <property type="term" value="F:carbamate kinase activity"/>
    <property type="evidence" value="ECO:0007669"/>
    <property type="project" value="UniProtKB-EC"/>
</dbReference>
<dbReference type="PANTHER" id="PTHR30409">
    <property type="entry name" value="CARBAMATE KINASE"/>
    <property type="match status" value="1"/>
</dbReference>
<dbReference type="Proteomes" id="UP001300383">
    <property type="component" value="Unassembled WGS sequence"/>
</dbReference>
<keyword evidence="4 7" id="KW-0808">Transferase</keyword>
<evidence type="ECO:0000313" key="10">
    <source>
        <dbReference type="Proteomes" id="UP001300383"/>
    </source>
</evidence>
<dbReference type="GO" id="GO:0019546">
    <property type="term" value="P:L-arginine deiminase pathway"/>
    <property type="evidence" value="ECO:0007669"/>
    <property type="project" value="TreeGrafter"/>
</dbReference>
<name>A0AAP4EXZ2_9FIRM</name>
<evidence type="ECO:0000256" key="4">
    <source>
        <dbReference type="ARBA" id="ARBA00022679"/>
    </source>
</evidence>
<feature type="domain" description="Aspartate/glutamate/uridylate kinase" evidence="8">
    <location>
        <begin position="4"/>
        <end position="290"/>
    </location>
</feature>
<reference evidence="9 10" key="1">
    <citation type="submission" date="2023-05" db="EMBL/GenBank/DDBJ databases">
        <title>[ruminococcus] sp. nov., isolated from a pig farm feces dump.</title>
        <authorList>
            <person name="Chang Y.-H."/>
        </authorList>
    </citation>
    <scope>NUCLEOTIDE SEQUENCE [LARGE SCALE GENOMIC DNA]</scope>
    <source>
        <strain evidence="9 10">YH-rum2234</strain>
    </source>
</reference>
<proteinExistence type="inferred from homology"/>
<evidence type="ECO:0000256" key="5">
    <source>
        <dbReference type="ARBA" id="ARBA00022777"/>
    </source>
</evidence>
<evidence type="ECO:0000256" key="6">
    <source>
        <dbReference type="ARBA" id="ARBA00048467"/>
    </source>
</evidence>
<dbReference type="InterPro" id="IPR036393">
    <property type="entry name" value="AceGlu_kinase-like_sf"/>
</dbReference>
<dbReference type="NCBIfam" id="NF009007">
    <property type="entry name" value="PRK12352.1"/>
    <property type="match status" value="1"/>
</dbReference>
<dbReference type="AlphaFoldDB" id="A0AAP4EXZ2"/>
<dbReference type="PRINTS" id="PR01469">
    <property type="entry name" value="CARBMTKINASE"/>
</dbReference>
<dbReference type="Pfam" id="PF00696">
    <property type="entry name" value="AA_kinase"/>
    <property type="match status" value="1"/>
</dbReference>
<comment type="similarity">
    <text evidence="2 7">Belongs to the carbamate kinase family.</text>
</comment>
<accession>A0AAP4EXZ2</accession>
<dbReference type="InterPro" id="IPR001048">
    <property type="entry name" value="Asp/Glu/Uridylate_kinase"/>
</dbReference>